<keyword evidence="1" id="KW-1133">Transmembrane helix</keyword>
<organism evidence="3">
    <name type="scientific">Blautia hansenii</name>
    <name type="common">Ruminococcus hansenii</name>
    <dbReference type="NCBI Taxonomy" id="1322"/>
    <lineage>
        <taxon>Bacteria</taxon>
        <taxon>Bacillati</taxon>
        <taxon>Bacillota</taxon>
        <taxon>Clostridia</taxon>
        <taxon>Lachnospirales</taxon>
        <taxon>Lachnospiraceae</taxon>
        <taxon>Blautia</taxon>
    </lineage>
</organism>
<dbReference type="RefSeq" id="WP_003019517.1">
    <property type="nucleotide sequence ID" value="NZ_CACRSY010000014.1"/>
</dbReference>
<feature type="domain" description="HTH cro/C1-type" evidence="2">
    <location>
        <begin position="2"/>
        <end position="23"/>
    </location>
</feature>
<accession>A0A6N2UJ89</accession>
<sequence>MSIPDTALLVPLANLLGVSVTELLMCEKMEQGDTLETDKVEKIVKTVITYSEENPKRAYQEKSHQKWIALYILSFLAGSVGTFFNGITKRPCLEILGITLLLYAIFGGYFCCFVKIKLPRFYDENSVNFVHDGAFRMNMVGVKFNNRNWKYIVRTTRISMCLSMISLPIINFFMGSIMPKGWNSSGAAILLVTFFCSIFLPMYIMGKKCE</sequence>
<dbReference type="PROSITE" id="PS50943">
    <property type="entry name" value="HTH_CROC1"/>
    <property type="match status" value="1"/>
</dbReference>
<name>A0A6N2UJ89_BLAHA</name>
<feature type="transmembrane region" description="Helical" evidence="1">
    <location>
        <begin position="67"/>
        <end position="87"/>
    </location>
</feature>
<dbReference type="AlphaFoldDB" id="A0A6N2UJ89"/>
<feature type="transmembrane region" description="Helical" evidence="1">
    <location>
        <begin position="158"/>
        <end position="178"/>
    </location>
</feature>
<keyword evidence="1" id="KW-0812">Transmembrane</keyword>
<feature type="transmembrane region" description="Helical" evidence="1">
    <location>
        <begin position="184"/>
        <end position="204"/>
    </location>
</feature>
<protein>
    <recommendedName>
        <fullName evidence="2">HTH cro/C1-type domain-containing protein</fullName>
    </recommendedName>
</protein>
<reference evidence="3" key="1">
    <citation type="submission" date="2019-11" db="EMBL/GenBank/DDBJ databases">
        <authorList>
            <person name="Feng L."/>
        </authorList>
    </citation>
    <scope>NUCLEOTIDE SEQUENCE</scope>
    <source>
        <strain evidence="3">BhanseniiLFYP23</strain>
    </source>
</reference>
<feature type="transmembrane region" description="Helical" evidence="1">
    <location>
        <begin position="93"/>
        <end position="114"/>
    </location>
</feature>
<dbReference type="EMBL" id="CACRSY010000014">
    <property type="protein sequence ID" value="VYT15356.1"/>
    <property type="molecule type" value="Genomic_DNA"/>
</dbReference>
<dbReference type="InterPro" id="IPR001387">
    <property type="entry name" value="Cro/C1-type_HTH"/>
</dbReference>
<evidence type="ECO:0000313" key="3">
    <source>
        <dbReference type="EMBL" id="VYT15356.1"/>
    </source>
</evidence>
<proteinExistence type="predicted"/>
<evidence type="ECO:0000256" key="1">
    <source>
        <dbReference type="SAM" id="Phobius"/>
    </source>
</evidence>
<evidence type="ECO:0000259" key="2">
    <source>
        <dbReference type="PROSITE" id="PS50943"/>
    </source>
</evidence>
<keyword evidence="1" id="KW-0472">Membrane</keyword>
<gene>
    <name evidence="3" type="ORF">BHLFYP23_00362</name>
</gene>